<evidence type="ECO:0000313" key="3">
    <source>
        <dbReference type="EMBL" id="KRG05327.1"/>
    </source>
</evidence>
<evidence type="ECO:0000256" key="2">
    <source>
        <dbReference type="SAM" id="SignalP"/>
    </source>
</evidence>
<accession>A0A0Q9XA40</accession>
<feature type="chain" id="PRO_5006387692" evidence="2">
    <location>
        <begin position="20"/>
        <end position="177"/>
    </location>
</feature>
<feature type="region of interest" description="Disordered" evidence="1">
    <location>
        <begin position="129"/>
        <end position="162"/>
    </location>
</feature>
<organism evidence="3 4">
    <name type="scientific">Drosophila mojavensis</name>
    <name type="common">Fruit fly</name>
    <dbReference type="NCBI Taxonomy" id="7230"/>
    <lineage>
        <taxon>Eukaryota</taxon>
        <taxon>Metazoa</taxon>
        <taxon>Ecdysozoa</taxon>
        <taxon>Arthropoda</taxon>
        <taxon>Hexapoda</taxon>
        <taxon>Insecta</taxon>
        <taxon>Pterygota</taxon>
        <taxon>Neoptera</taxon>
        <taxon>Endopterygota</taxon>
        <taxon>Diptera</taxon>
        <taxon>Brachycera</taxon>
        <taxon>Muscomorpha</taxon>
        <taxon>Ephydroidea</taxon>
        <taxon>Drosophilidae</taxon>
        <taxon>Drosophila</taxon>
    </lineage>
</organism>
<dbReference type="AlphaFoldDB" id="A0A0Q9XA40"/>
<name>A0A0Q9XA40_DROMO</name>
<dbReference type="InParanoid" id="A0A0Q9XA40"/>
<dbReference type="EMBL" id="CH933808">
    <property type="protein sequence ID" value="KRG05327.1"/>
    <property type="molecule type" value="Genomic_DNA"/>
</dbReference>
<sequence length="177" mass="19075">MLRFLILFSSLVFLGGSSATALNNLLNDVQQSLNLLHLSLETPLKLFNAALDTVNEKSKFAPVKRVTTEVSDSSEVITIVKAPQSALPLSHTERPRYNPVRMWDANDIPFKGGPKKAQAKLLPDDLARGAARYPPSRNLNPGKATQQAPSSPGDSPKGDVLPTAADLFSTLTGWLNG</sequence>
<feature type="compositionally biased region" description="Polar residues" evidence="1">
    <location>
        <begin position="137"/>
        <end position="153"/>
    </location>
</feature>
<evidence type="ECO:0000256" key="1">
    <source>
        <dbReference type="SAM" id="MobiDB-lite"/>
    </source>
</evidence>
<dbReference type="OrthoDB" id="7872944at2759"/>
<proteinExistence type="predicted"/>
<evidence type="ECO:0000313" key="4">
    <source>
        <dbReference type="Proteomes" id="UP000009192"/>
    </source>
</evidence>
<dbReference type="Proteomes" id="UP000009192">
    <property type="component" value="Unassembled WGS sequence"/>
</dbReference>
<gene>
    <name evidence="3" type="primary">Dmoj\GI26384</name>
    <name evidence="3" type="ORF">Dmoj_GI26384</name>
</gene>
<reference evidence="3 4" key="1">
    <citation type="journal article" date="2007" name="Nature">
        <title>Evolution of genes and genomes on the Drosophila phylogeny.</title>
        <authorList>
            <consortium name="Drosophila 12 Genomes Consortium"/>
            <person name="Clark A.G."/>
            <person name="Eisen M.B."/>
            <person name="Smith D.R."/>
            <person name="Bergman C.M."/>
            <person name="Oliver B."/>
            <person name="Markow T.A."/>
            <person name="Kaufman T.C."/>
            <person name="Kellis M."/>
            <person name="Gelbart W."/>
            <person name="Iyer V.N."/>
            <person name="Pollard D.A."/>
            <person name="Sackton T.B."/>
            <person name="Larracuente A.M."/>
            <person name="Singh N.D."/>
            <person name="Abad J.P."/>
            <person name="Abt D.N."/>
            <person name="Adryan B."/>
            <person name="Aguade M."/>
            <person name="Akashi H."/>
            <person name="Anderson W.W."/>
            <person name="Aquadro C.F."/>
            <person name="Ardell D.H."/>
            <person name="Arguello R."/>
            <person name="Artieri C.G."/>
            <person name="Barbash D.A."/>
            <person name="Barker D."/>
            <person name="Barsanti P."/>
            <person name="Batterham P."/>
            <person name="Batzoglou S."/>
            <person name="Begun D."/>
            <person name="Bhutkar A."/>
            <person name="Blanco E."/>
            <person name="Bosak S.A."/>
            <person name="Bradley R.K."/>
            <person name="Brand A.D."/>
            <person name="Brent M.R."/>
            <person name="Brooks A.N."/>
            <person name="Brown R.H."/>
            <person name="Butlin R.K."/>
            <person name="Caggese C."/>
            <person name="Calvi B.R."/>
            <person name="Bernardo de Carvalho A."/>
            <person name="Caspi A."/>
            <person name="Castrezana S."/>
            <person name="Celniker S.E."/>
            <person name="Chang J.L."/>
            <person name="Chapple C."/>
            <person name="Chatterji S."/>
            <person name="Chinwalla A."/>
            <person name="Civetta A."/>
            <person name="Clifton S.W."/>
            <person name="Comeron J.M."/>
            <person name="Costello J.C."/>
            <person name="Coyne J.A."/>
            <person name="Daub J."/>
            <person name="David R.G."/>
            <person name="Delcher A.L."/>
            <person name="Delehaunty K."/>
            <person name="Do C.B."/>
            <person name="Ebling H."/>
            <person name="Edwards K."/>
            <person name="Eickbush T."/>
            <person name="Evans J.D."/>
            <person name="Filipski A."/>
            <person name="Findeiss S."/>
            <person name="Freyhult E."/>
            <person name="Fulton L."/>
            <person name="Fulton R."/>
            <person name="Garcia A.C."/>
            <person name="Gardiner A."/>
            <person name="Garfield D.A."/>
            <person name="Garvin B.E."/>
            <person name="Gibson G."/>
            <person name="Gilbert D."/>
            <person name="Gnerre S."/>
            <person name="Godfrey J."/>
            <person name="Good R."/>
            <person name="Gotea V."/>
            <person name="Gravely B."/>
            <person name="Greenberg A.J."/>
            <person name="Griffiths-Jones S."/>
            <person name="Gross S."/>
            <person name="Guigo R."/>
            <person name="Gustafson E.A."/>
            <person name="Haerty W."/>
            <person name="Hahn M.W."/>
            <person name="Halligan D.L."/>
            <person name="Halpern A.L."/>
            <person name="Halter G.M."/>
            <person name="Han M.V."/>
            <person name="Heger A."/>
            <person name="Hillier L."/>
            <person name="Hinrichs A.S."/>
            <person name="Holmes I."/>
            <person name="Hoskins R.A."/>
            <person name="Hubisz M.J."/>
            <person name="Hultmark D."/>
            <person name="Huntley M.A."/>
            <person name="Jaffe D.B."/>
            <person name="Jagadeeshan S."/>
            <person name="Jeck W.R."/>
            <person name="Johnson J."/>
            <person name="Jones C.D."/>
            <person name="Jordan W.C."/>
            <person name="Karpen G.H."/>
            <person name="Kataoka E."/>
            <person name="Keightley P.D."/>
            <person name="Kheradpour P."/>
            <person name="Kirkness E.F."/>
            <person name="Koerich L.B."/>
            <person name="Kristiansen K."/>
            <person name="Kudrna D."/>
            <person name="Kulathinal R.J."/>
            <person name="Kumar S."/>
            <person name="Kwok R."/>
            <person name="Lander E."/>
            <person name="Langley C.H."/>
            <person name="Lapoint R."/>
            <person name="Lazzaro B.P."/>
            <person name="Lee S.J."/>
            <person name="Levesque L."/>
            <person name="Li R."/>
            <person name="Lin C.F."/>
            <person name="Lin M.F."/>
            <person name="Lindblad-Toh K."/>
            <person name="Llopart A."/>
            <person name="Long M."/>
            <person name="Low L."/>
            <person name="Lozovsky E."/>
            <person name="Lu J."/>
            <person name="Luo M."/>
            <person name="Machado C.A."/>
            <person name="Makalowski W."/>
            <person name="Marzo M."/>
            <person name="Matsuda M."/>
            <person name="Matzkin L."/>
            <person name="McAllister B."/>
            <person name="McBride C.S."/>
            <person name="McKernan B."/>
            <person name="McKernan K."/>
            <person name="Mendez-Lago M."/>
            <person name="Minx P."/>
            <person name="Mollenhauer M.U."/>
            <person name="Montooth K."/>
            <person name="Mount S.M."/>
            <person name="Mu X."/>
            <person name="Myers E."/>
            <person name="Negre B."/>
            <person name="Newfeld S."/>
            <person name="Nielsen R."/>
            <person name="Noor M.A."/>
            <person name="O'Grady P."/>
            <person name="Pachter L."/>
            <person name="Papaceit M."/>
            <person name="Parisi M.J."/>
            <person name="Parisi M."/>
            <person name="Parts L."/>
            <person name="Pedersen J.S."/>
            <person name="Pesole G."/>
            <person name="Phillippy A.M."/>
            <person name="Ponting C.P."/>
            <person name="Pop M."/>
            <person name="Porcelli D."/>
            <person name="Powell J.R."/>
            <person name="Prohaska S."/>
            <person name="Pruitt K."/>
            <person name="Puig M."/>
            <person name="Quesneville H."/>
            <person name="Ram K.R."/>
            <person name="Rand D."/>
            <person name="Rasmussen M.D."/>
            <person name="Reed L.K."/>
            <person name="Reenan R."/>
            <person name="Reily A."/>
            <person name="Remington K.A."/>
            <person name="Rieger T.T."/>
            <person name="Ritchie M.G."/>
            <person name="Robin C."/>
            <person name="Rogers Y.H."/>
            <person name="Rohde C."/>
            <person name="Rozas J."/>
            <person name="Rubenfield M.J."/>
            <person name="Ruiz A."/>
            <person name="Russo S."/>
            <person name="Salzberg S.L."/>
            <person name="Sanchez-Gracia A."/>
            <person name="Saranga D.J."/>
            <person name="Sato H."/>
            <person name="Schaeffer S.W."/>
            <person name="Schatz M.C."/>
            <person name="Schlenke T."/>
            <person name="Schwartz R."/>
            <person name="Segarra C."/>
            <person name="Singh R.S."/>
            <person name="Sirot L."/>
            <person name="Sirota M."/>
            <person name="Sisneros N.B."/>
            <person name="Smith C.D."/>
            <person name="Smith T.F."/>
            <person name="Spieth J."/>
            <person name="Stage D.E."/>
            <person name="Stark A."/>
            <person name="Stephan W."/>
            <person name="Strausberg R.L."/>
            <person name="Strempel S."/>
            <person name="Sturgill D."/>
            <person name="Sutton G."/>
            <person name="Sutton G.G."/>
            <person name="Tao W."/>
            <person name="Teichmann S."/>
            <person name="Tobari Y.N."/>
            <person name="Tomimura Y."/>
            <person name="Tsolas J.M."/>
            <person name="Valente V.L."/>
            <person name="Venter E."/>
            <person name="Venter J.C."/>
            <person name="Vicario S."/>
            <person name="Vieira F.G."/>
            <person name="Vilella A.J."/>
            <person name="Villasante A."/>
            <person name="Walenz B."/>
            <person name="Wang J."/>
            <person name="Wasserman M."/>
            <person name="Watts T."/>
            <person name="Wilson D."/>
            <person name="Wilson R.K."/>
            <person name="Wing R.A."/>
            <person name="Wolfner M.F."/>
            <person name="Wong A."/>
            <person name="Wong G.K."/>
            <person name="Wu C.I."/>
            <person name="Wu G."/>
            <person name="Yamamoto D."/>
            <person name="Yang H.P."/>
            <person name="Yang S.P."/>
            <person name="Yorke J.A."/>
            <person name="Yoshida K."/>
            <person name="Zdobnov E."/>
            <person name="Zhang P."/>
            <person name="Zhang Y."/>
            <person name="Zimin A.V."/>
            <person name="Baldwin J."/>
            <person name="Abdouelleil A."/>
            <person name="Abdulkadir J."/>
            <person name="Abebe A."/>
            <person name="Abera B."/>
            <person name="Abreu J."/>
            <person name="Acer S.C."/>
            <person name="Aftuck L."/>
            <person name="Alexander A."/>
            <person name="An P."/>
            <person name="Anderson E."/>
            <person name="Anderson S."/>
            <person name="Arachi H."/>
            <person name="Azer M."/>
            <person name="Bachantsang P."/>
            <person name="Barry A."/>
            <person name="Bayul T."/>
            <person name="Berlin A."/>
            <person name="Bessette D."/>
            <person name="Bloom T."/>
            <person name="Blye J."/>
            <person name="Boguslavskiy L."/>
            <person name="Bonnet C."/>
            <person name="Boukhgalter B."/>
            <person name="Bourzgui I."/>
            <person name="Brown A."/>
            <person name="Cahill P."/>
            <person name="Channer S."/>
            <person name="Cheshatsang Y."/>
            <person name="Chuda L."/>
            <person name="Citroen M."/>
            <person name="Collymore A."/>
            <person name="Cooke P."/>
            <person name="Costello M."/>
            <person name="D'Aco K."/>
            <person name="Daza R."/>
            <person name="De Haan G."/>
            <person name="DeGray S."/>
            <person name="DeMaso C."/>
            <person name="Dhargay N."/>
            <person name="Dooley K."/>
            <person name="Dooley E."/>
            <person name="Doricent M."/>
            <person name="Dorje P."/>
            <person name="Dorjee K."/>
            <person name="Dupes A."/>
            <person name="Elong R."/>
            <person name="Falk J."/>
            <person name="Farina A."/>
            <person name="Faro S."/>
            <person name="Ferguson D."/>
            <person name="Fisher S."/>
            <person name="Foley C.D."/>
            <person name="Franke A."/>
            <person name="Friedrich D."/>
            <person name="Gadbois L."/>
            <person name="Gearin G."/>
            <person name="Gearin C.R."/>
            <person name="Giannoukos G."/>
            <person name="Goode T."/>
            <person name="Graham J."/>
            <person name="Grandbois E."/>
            <person name="Grewal S."/>
            <person name="Gyaltsen K."/>
            <person name="Hafez N."/>
            <person name="Hagos B."/>
            <person name="Hall J."/>
            <person name="Henson C."/>
            <person name="Hollinger A."/>
            <person name="Honan T."/>
            <person name="Huard M.D."/>
            <person name="Hughes L."/>
            <person name="Hurhula B."/>
            <person name="Husby M.E."/>
            <person name="Kamat A."/>
            <person name="Kanga B."/>
            <person name="Kashin S."/>
            <person name="Khazanovich D."/>
            <person name="Kisner P."/>
            <person name="Lance K."/>
            <person name="Lara M."/>
            <person name="Lee W."/>
            <person name="Lennon N."/>
            <person name="Letendre F."/>
            <person name="LeVine R."/>
            <person name="Lipovsky A."/>
            <person name="Liu X."/>
            <person name="Liu J."/>
            <person name="Liu S."/>
            <person name="Lokyitsang T."/>
            <person name="Lokyitsang Y."/>
            <person name="Lubonja R."/>
            <person name="Lui A."/>
            <person name="MacDonald P."/>
            <person name="Magnisalis V."/>
            <person name="Maru K."/>
            <person name="Matthews C."/>
            <person name="McCusker W."/>
            <person name="McDonough S."/>
            <person name="Mehta T."/>
            <person name="Meldrim J."/>
            <person name="Meneus L."/>
            <person name="Mihai O."/>
            <person name="Mihalev A."/>
            <person name="Mihova T."/>
            <person name="Mittelman R."/>
            <person name="Mlenga V."/>
            <person name="Montmayeur A."/>
            <person name="Mulrain L."/>
            <person name="Navidi A."/>
            <person name="Naylor J."/>
            <person name="Negash T."/>
            <person name="Nguyen T."/>
            <person name="Nguyen N."/>
            <person name="Nicol R."/>
            <person name="Norbu C."/>
            <person name="Norbu N."/>
            <person name="Novod N."/>
            <person name="O'Neill B."/>
            <person name="Osman S."/>
            <person name="Markiewicz E."/>
            <person name="Oyono O.L."/>
            <person name="Patti C."/>
            <person name="Phunkhang P."/>
            <person name="Pierre F."/>
            <person name="Priest M."/>
            <person name="Raghuraman S."/>
            <person name="Rege F."/>
            <person name="Reyes R."/>
            <person name="Rise C."/>
            <person name="Rogov P."/>
            <person name="Ross K."/>
            <person name="Ryan E."/>
            <person name="Settipalli S."/>
            <person name="Shea T."/>
            <person name="Sherpa N."/>
            <person name="Shi L."/>
            <person name="Shih D."/>
            <person name="Sparrow T."/>
            <person name="Spaulding J."/>
            <person name="Stalker J."/>
            <person name="Stange-Thomann N."/>
            <person name="Stavropoulos S."/>
            <person name="Stone C."/>
            <person name="Strader C."/>
            <person name="Tesfaye S."/>
            <person name="Thomson T."/>
            <person name="Thoulutsang Y."/>
            <person name="Thoulutsang D."/>
            <person name="Topham K."/>
            <person name="Topping I."/>
            <person name="Tsamla T."/>
            <person name="Vassiliev H."/>
            <person name="Vo A."/>
            <person name="Wangchuk T."/>
            <person name="Wangdi T."/>
            <person name="Weiand M."/>
            <person name="Wilkinson J."/>
            <person name="Wilson A."/>
            <person name="Yadav S."/>
            <person name="Young G."/>
            <person name="Yu Q."/>
            <person name="Zembek L."/>
            <person name="Zhong D."/>
            <person name="Zimmer A."/>
            <person name="Zwirko Z."/>
            <person name="Jaffe D.B."/>
            <person name="Alvarez P."/>
            <person name="Brockman W."/>
            <person name="Butler J."/>
            <person name="Chin C."/>
            <person name="Gnerre S."/>
            <person name="Grabherr M."/>
            <person name="Kleber M."/>
            <person name="Mauceli E."/>
            <person name="MacCallum I."/>
        </authorList>
    </citation>
    <scope>NUCLEOTIDE SEQUENCE [LARGE SCALE GENOMIC DNA]</scope>
    <source>
        <strain evidence="4">Tucson 15081-1352.22</strain>
    </source>
</reference>
<keyword evidence="2" id="KW-0732">Signal</keyword>
<keyword evidence="4" id="KW-1185">Reference proteome</keyword>
<protein>
    <submittedName>
        <fullName evidence="3">Uncharacterized protein</fullName>
    </submittedName>
</protein>
<feature type="signal peptide" evidence="2">
    <location>
        <begin position="1"/>
        <end position="19"/>
    </location>
</feature>
<dbReference type="KEGG" id="dmo:Dmoj_GI26384"/>